<keyword evidence="2" id="KW-1185">Reference proteome</keyword>
<dbReference type="AlphaFoldDB" id="A0A1W1VG92"/>
<name>A0A1W1VG92_9BACT</name>
<accession>A0A1W1VG92</accession>
<sequence length="205" mass="22120">MHESTAEAIASLNRRRVLQQPPPFNKCDTSVYRLFDCRKIGQYVSATRVSLSLAQALPPPLSSASLLRRPTGRVAGGPLFGFRFLCCRAFAPMPSLVPPACVYDFAPFRLCPIAHRPQTSGARGPVPGLATGQPRTDAALLGPGPAHCRAPTAAGLGQSRGRDASPRPTDRVCGREWLFRAEPVVYAPVLFGIQCQRTTPTAGWR</sequence>
<dbReference type="STRING" id="645990.SAMN00120144_2140"/>
<organism evidence="1 2">
    <name type="scientific">Hymenobacter roseosalivarius DSM 11622</name>
    <dbReference type="NCBI Taxonomy" id="645990"/>
    <lineage>
        <taxon>Bacteria</taxon>
        <taxon>Pseudomonadati</taxon>
        <taxon>Bacteroidota</taxon>
        <taxon>Cytophagia</taxon>
        <taxon>Cytophagales</taxon>
        <taxon>Hymenobacteraceae</taxon>
        <taxon>Hymenobacter</taxon>
    </lineage>
</organism>
<dbReference type="Proteomes" id="UP000192266">
    <property type="component" value="Unassembled WGS sequence"/>
</dbReference>
<evidence type="ECO:0000313" key="1">
    <source>
        <dbReference type="EMBL" id="SMB92365.1"/>
    </source>
</evidence>
<reference evidence="1 2" key="1">
    <citation type="submission" date="2017-04" db="EMBL/GenBank/DDBJ databases">
        <authorList>
            <person name="Afonso C.L."/>
            <person name="Miller P.J."/>
            <person name="Scott M.A."/>
            <person name="Spackman E."/>
            <person name="Goraichik I."/>
            <person name="Dimitrov K.M."/>
            <person name="Suarez D.L."/>
            <person name="Swayne D.E."/>
        </authorList>
    </citation>
    <scope>NUCLEOTIDE SEQUENCE [LARGE SCALE GENOMIC DNA]</scope>
    <source>
        <strain evidence="1 2">DSM 11622</strain>
    </source>
</reference>
<protein>
    <submittedName>
        <fullName evidence="1">Uncharacterized protein</fullName>
    </submittedName>
</protein>
<evidence type="ECO:0000313" key="2">
    <source>
        <dbReference type="Proteomes" id="UP000192266"/>
    </source>
</evidence>
<proteinExistence type="predicted"/>
<gene>
    <name evidence="1" type="ORF">SAMN00120144_2140</name>
</gene>
<dbReference type="EMBL" id="FWWW01000058">
    <property type="protein sequence ID" value="SMB92365.1"/>
    <property type="molecule type" value="Genomic_DNA"/>
</dbReference>